<reference evidence="5" key="1">
    <citation type="journal article" date="2023" name="DNA Res.">
        <title>Chromosome-level genome assembly of Phrynocephalus forsythii using third-generation DNA sequencing and Hi-C analysis.</title>
        <authorList>
            <person name="Qi Y."/>
            <person name="Zhao W."/>
            <person name="Zhao Y."/>
            <person name="Niu C."/>
            <person name="Cao S."/>
            <person name="Zhang Y."/>
        </authorList>
    </citation>
    <scope>NUCLEOTIDE SEQUENCE</scope>
    <source>
        <tissue evidence="5">Muscle</tissue>
    </source>
</reference>
<dbReference type="InterPro" id="IPR035899">
    <property type="entry name" value="DBL_dom_sf"/>
</dbReference>
<keyword evidence="6" id="KW-1185">Reference proteome</keyword>
<feature type="region of interest" description="Disordered" evidence="3">
    <location>
        <begin position="604"/>
        <end position="631"/>
    </location>
</feature>
<evidence type="ECO:0000256" key="1">
    <source>
        <dbReference type="ARBA" id="ARBA00004496"/>
    </source>
</evidence>
<dbReference type="GO" id="GO:0005085">
    <property type="term" value="F:guanyl-nucleotide exchange factor activity"/>
    <property type="evidence" value="ECO:0007669"/>
    <property type="project" value="InterPro"/>
</dbReference>
<dbReference type="SUPFAM" id="SSF48065">
    <property type="entry name" value="DBL homology domain (DH-domain)"/>
    <property type="match status" value="1"/>
</dbReference>
<organism evidence="5 6">
    <name type="scientific">Phrynocephalus forsythii</name>
    <dbReference type="NCBI Taxonomy" id="171643"/>
    <lineage>
        <taxon>Eukaryota</taxon>
        <taxon>Metazoa</taxon>
        <taxon>Chordata</taxon>
        <taxon>Craniata</taxon>
        <taxon>Vertebrata</taxon>
        <taxon>Euteleostomi</taxon>
        <taxon>Lepidosauria</taxon>
        <taxon>Squamata</taxon>
        <taxon>Bifurcata</taxon>
        <taxon>Unidentata</taxon>
        <taxon>Episquamata</taxon>
        <taxon>Toxicofera</taxon>
        <taxon>Iguania</taxon>
        <taxon>Acrodonta</taxon>
        <taxon>Agamidae</taxon>
        <taxon>Agaminae</taxon>
        <taxon>Phrynocephalus</taxon>
    </lineage>
</organism>
<dbReference type="PROSITE" id="PS50010">
    <property type="entry name" value="DH_2"/>
    <property type="match status" value="1"/>
</dbReference>
<evidence type="ECO:0000256" key="3">
    <source>
        <dbReference type="SAM" id="MobiDB-lite"/>
    </source>
</evidence>
<evidence type="ECO:0000313" key="5">
    <source>
        <dbReference type="EMBL" id="KAJ7345897.1"/>
    </source>
</evidence>
<dbReference type="EMBL" id="JAPFRF010000001">
    <property type="protein sequence ID" value="KAJ7345897.1"/>
    <property type="molecule type" value="Genomic_DNA"/>
</dbReference>
<dbReference type="CDD" id="cd00160">
    <property type="entry name" value="RhoGEF"/>
    <property type="match status" value="1"/>
</dbReference>
<dbReference type="OrthoDB" id="2015333at2759"/>
<gene>
    <name evidence="5" type="ORF">JRQ81_001847</name>
</gene>
<dbReference type="Proteomes" id="UP001142489">
    <property type="component" value="Unassembled WGS sequence"/>
</dbReference>
<dbReference type="InterPro" id="IPR051480">
    <property type="entry name" value="Endocytic_GEF_Adapter"/>
</dbReference>
<sequence length="1137" mass="128851">MTYISIDERQEHCRVILGCQNNQLYSKHGLKDCSVSGMHPLKNSNTHIFTRDFNPGSKAGSTTVGSQLYRSVENLHWATGADSCGHPCCGNLDNELVFHYKGTRHWSMEGTPSSSSPDCCQHFPLPPEQMPPPSQDITLPPAAKVPLWLFSSIDGDARKNLKEKLRIHSTKTTAICKPLRPQASLNDLVAREYSECRGCQQYKNGCSVNCCAMFVQHTSLAHGPWMALGRHRPCVSRQLTSPEDIKEEAQRRLQIKRQNSSPNLTFHCARDSQQIVKSQTAGSLKAYEGEGNIKRTLEQNRKGDCKERLYIPTFEEFKRMRNQGTCLMDGSKETAKELEKGSLSSEGKRNQNLCSNAQRDLAKEVVSTVDDYDEVFHENTQSVSGFVGYQDNSSTWDRSFCLMNMPVARNRNEEGSNSDTIPVPICSSPIPRSPLQSAPVAVEEGEKILGEEKKQELDTRQLSEVVQHAGQSIAPETQSSCCPLLLEVTDMTSYGAKLQKMKDEFIGSALDLIKKSCTAEMDREPFPKGSCEHKKSDLTFVEECPQSTSSSPNCRRSSSDISYETSDCTKAQRECRLRPHFSDPMPTDAVKRKQLELKIAAAARQHAQRRRQERDPALTKASSNYGGHVDENRRVLGSSFRSRQRWSNVSSLSADSGIVGGIDDRDNPDAGGGGAPKMRSSEMERADSGISQVLSRKWRSRASETLASLQAWEAHQPCTDCGRRDFPLEADVQNQNKRRANLCEKCLKCRTERKESVLEFVNTEASYGEDLHIIKEEFYLPMQAAGLLTQEQLLVVFGNIQELIDLNENFLEYLQEEIDQAFEQGDEDLMTVCIGEIFLEFVNMLPAFQTYCLQQSSSVNMLNALEKEKELLRIFLNVSQNDNTALRRMNLRSFLMAPLQRVTKYPLLLSRIIKATIEYHPDHSSLREAKSRIESHLEHINMKTKQEGNSWTLRSFRQDSKKNREVINIEMRETAIKTVGWLREETRFVMEGPLQLAQPPDGQWVKKGSKTLKFQNMQVLLMVNIRRASESSFEPGEPGSVKDAVLVLIRDKNNGKFSLLREPLRLSNCVVSVDPDCDDTFELLEIRRESFVFRDGDKARTHHWFRQIRRYSRELGSWKKRRNALPNIMISASHNRS</sequence>
<evidence type="ECO:0000259" key="4">
    <source>
        <dbReference type="PROSITE" id="PS50010"/>
    </source>
</evidence>
<comment type="subcellular location">
    <subcellularLocation>
        <location evidence="1">Cytoplasm</location>
    </subcellularLocation>
</comment>
<evidence type="ECO:0000313" key="6">
    <source>
        <dbReference type="Proteomes" id="UP001142489"/>
    </source>
</evidence>
<dbReference type="PANTHER" id="PTHR46006:SF5">
    <property type="entry name" value="DH DOMAIN-CONTAINING PROTEIN"/>
    <property type="match status" value="1"/>
</dbReference>
<dbReference type="Gene3D" id="1.20.900.10">
    <property type="entry name" value="Dbl homology (DH) domain"/>
    <property type="match status" value="1"/>
</dbReference>
<dbReference type="AlphaFoldDB" id="A0A9Q0Y9P3"/>
<evidence type="ECO:0000256" key="2">
    <source>
        <dbReference type="ARBA" id="ARBA00022490"/>
    </source>
</evidence>
<dbReference type="GO" id="GO:0005737">
    <property type="term" value="C:cytoplasm"/>
    <property type="evidence" value="ECO:0007669"/>
    <property type="project" value="UniProtKB-SubCell"/>
</dbReference>
<dbReference type="PANTHER" id="PTHR46006">
    <property type="entry name" value="RHO GUANINE NUCLEOTIDE EXCHANGE FACTOR AT 64C, ISOFORM A"/>
    <property type="match status" value="1"/>
</dbReference>
<feature type="region of interest" description="Disordered" evidence="3">
    <location>
        <begin position="657"/>
        <end position="691"/>
    </location>
</feature>
<keyword evidence="2" id="KW-0963">Cytoplasm</keyword>
<name>A0A9Q0Y9P3_9SAUR</name>
<comment type="caution">
    <text evidence="5">The sequence shown here is derived from an EMBL/GenBank/DDBJ whole genome shotgun (WGS) entry which is preliminary data.</text>
</comment>
<dbReference type="InterPro" id="IPR000219">
    <property type="entry name" value="DH_dom"/>
</dbReference>
<dbReference type="Pfam" id="PF00621">
    <property type="entry name" value="RhoGEF"/>
    <property type="match status" value="1"/>
</dbReference>
<accession>A0A9Q0Y9P3</accession>
<protein>
    <recommendedName>
        <fullName evidence="4">DH domain-containing protein</fullName>
    </recommendedName>
</protein>
<dbReference type="SMART" id="SM00325">
    <property type="entry name" value="RhoGEF"/>
    <property type="match status" value="1"/>
</dbReference>
<proteinExistence type="predicted"/>
<dbReference type="GO" id="GO:0035025">
    <property type="term" value="P:positive regulation of Rho protein signal transduction"/>
    <property type="evidence" value="ECO:0007669"/>
    <property type="project" value="TreeGrafter"/>
</dbReference>
<feature type="domain" description="DH" evidence="4">
    <location>
        <begin position="752"/>
        <end position="943"/>
    </location>
</feature>